<evidence type="ECO:0000313" key="2">
    <source>
        <dbReference type="Proteomes" id="UP000009131"/>
    </source>
</evidence>
<organism evidence="1 2">
    <name type="scientific">Mixia osmundae (strain CBS 9802 / IAM 14324 / JCM 22182 / KY 12970)</name>
    <dbReference type="NCBI Taxonomy" id="764103"/>
    <lineage>
        <taxon>Eukaryota</taxon>
        <taxon>Fungi</taxon>
        <taxon>Dikarya</taxon>
        <taxon>Basidiomycota</taxon>
        <taxon>Pucciniomycotina</taxon>
        <taxon>Mixiomycetes</taxon>
        <taxon>Mixiales</taxon>
        <taxon>Mixiaceae</taxon>
        <taxon>Mixia</taxon>
    </lineage>
</organism>
<gene>
    <name evidence="1" type="primary">Mo03547</name>
    <name evidence="1" type="ORF">E5Q_03547</name>
</gene>
<reference evidence="1 2" key="2">
    <citation type="journal article" date="2012" name="Open Biol.">
        <title>Characteristics of nucleosomes and linker DNA regions on the genome of the basidiomycete Mixia osmundae revealed by mono- and dinucleosome mapping.</title>
        <authorList>
            <person name="Nishida H."/>
            <person name="Kondo S."/>
            <person name="Matsumoto T."/>
            <person name="Suzuki Y."/>
            <person name="Yoshikawa H."/>
            <person name="Taylor T.D."/>
            <person name="Sugiyama J."/>
        </authorList>
    </citation>
    <scope>NUCLEOTIDE SEQUENCE [LARGE SCALE GENOMIC DNA]</scope>
    <source>
        <strain evidence="2">CBS 9802 / IAM 14324 / JCM 22182 / KY 12970</strain>
    </source>
</reference>
<accession>G7E237</accession>
<dbReference type="AlphaFoldDB" id="G7E237"/>
<protein>
    <submittedName>
        <fullName evidence="1">Uncharacterized protein</fullName>
    </submittedName>
</protein>
<dbReference type="HOGENOM" id="CLU_3224743_0_0_1"/>
<reference evidence="1 2" key="1">
    <citation type="journal article" date="2011" name="J. Gen. Appl. Microbiol.">
        <title>Draft genome sequencing of the enigmatic basidiomycete Mixia osmundae.</title>
        <authorList>
            <person name="Nishida H."/>
            <person name="Nagatsuka Y."/>
            <person name="Sugiyama J."/>
        </authorList>
    </citation>
    <scope>NUCLEOTIDE SEQUENCE [LARGE SCALE GENOMIC DNA]</scope>
    <source>
        <strain evidence="2">CBS 9802 / IAM 14324 / JCM 22182 / KY 12970</strain>
    </source>
</reference>
<keyword evidence="2" id="KW-1185">Reference proteome</keyword>
<dbReference type="EMBL" id="BABT02000108">
    <property type="protein sequence ID" value="GAA96874.1"/>
    <property type="molecule type" value="Genomic_DNA"/>
</dbReference>
<sequence>MRLQNRLKQTVTSIKIRFKPLYTLLAKNNNLIQRLDALSQSISL</sequence>
<evidence type="ECO:0000313" key="1">
    <source>
        <dbReference type="EMBL" id="GAA96874.1"/>
    </source>
</evidence>
<dbReference type="Proteomes" id="UP000009131">
    <property type="component" value="Unassembled WGS sequence"/>
</dbReference>
<comment type="caution">
    <text evidence="1">The sequence shown here is derived from an EMBL/GenBank/DDBJ whole genome shotgun (WGS) entry which is preliminary data.</text>
</comment>
<proteinExistence type="predicted"/>
<dbReference type="InParanoid" id="G7E237"/>
<name>G7E237_MIXOS</name>